<feature type="transmembrane region" description="Helical" evidence="14">
    <location>
        <begin position="46"/>
        <end position="72"/>
    </location>
</feature>
<evidence type="ECO:0000256" key="5">
    <source>
        <dbReference type="ARBA" id="ARBA00022692"/>
    </source>
</evidence>
<dbReference type="GO" id="GO:0015031">
    <property type="term" value="P:protein transport"/>
    <property type="evidence" value="ECO:0007669"/>
    <property type="project" value="UniProtKB-KW"/>
</dbReference>
<keyword evidence="6" id="KW-0509">mRNA transport</keyword>
<dbReference type="AlphaFoldDB" id="A0A7H8QQZ5"/>
<dbReference type="GO" id="GO:0006999">
    <property type="term" value="P:nuclear pore organization"/>
    <property type="evidence" value="ECO:0007669"/>
    <property type="project" value="TreeGrafter"/>
</dbReference>
<dbReference type="GO" id="GO:0005816">
    <property type="term" value="C:spindle pole body"/>
    <property type="evidence" value="ECO:0007669"/>
    <property type="project" value="TreeGrafter"/>
</dbReference>
<evidence type="ECO:0000256" key="11">
    <source>
        <dbReference type="ARBA" id="ARBA00023136"/>
    </source>
</evidence>
<keyword evidence="12" id="KW-0539">Nucleus</keyword>
<dbReference type="GO" id="GO:0031965">
    <property type="term" value="C:nuclear membrane"/>
    <property type="evidence" value="ECO:0007669"/>
    <property type="project" value="UniProtKB-SubCell"/>
</dbReference>
<evidence type="ECO:0000256" key="6">
    <source>
        <dbReference type="ARBA" id="ARBA00022816"/>
    </source>
</evidence>
<reference evidence="16" key="1">
    <citation type="submission" date="2020-06" db="EMBL/GenBank/DDBJ databases">
        <title>A chromosome-scale genome assembly of Talaromyces rugulosus W13939.</title>
        <authorList>
            <person name="Wang B."/>
            <person name="Guo L."/>
            <person name="Ye K."/>
            <person name="Wang L."/>
        </authorList>
    </citation>
    <scope>NUCLEOTIDE SEQUENCE [LARGE SCALE GENOMIC DNA]</scope>
    <source>
        <strain evidence="16">W13939</strain>
    </source>
</reference>
<name>A0A7H8QQZ5_TALRU</name>
<keyword evidence="16" id="KW-1185">Reference proteome</keyword>
<dbReference type="EMBL" id="CP055899">
    <property type="protein sequence ID" value="QKX56312.1"/>
    <property type="molecule type" value="Genomic_DNA"/>
</dbReference>
<evidence type="ECO:0000313" key="16">
    <source>
        <dbReference type="Proteomes" id="UP000509510"/>
    </source>
</evidence>
<evidence type="ECO:0000256" key="14">
    <source>
        <dbReference type="SAM" id="Phobius"/>
    </source>
</evidence>
<evidence type="ECO:0000256" key="8">
    <source>
        <dbReference type="ARBA" id="ARBA00022989"/>
    </source>
</evidence>
<evidence type="ECO:0000256" key="4">
    <source>
        <dbReference type="ARBA" id="ARBA00022448"/>
    </source>
</evidence>
<dbReference type="Pfam" id="PF09531">
    <property type="entry name" value="Ndc1_Nup"/>
    <property type="match status" value="1"/>
</dbReference>
<dbReference type="PANTHER" id="PTHR13269">
    <property type="entry name" value="NUCLEOPORIN NDC1"/>
    <property type="match status" value="1"/>
</dbReference>
<keyword evidence="8 14" id="KW-1133">Transmembrane helix</keyword>
<protein>
    <recommendedName>
        <fullName evidence="17">Nuclear envelope protein</fullName>
    </recommendedName>
</protein>
<comment type="subcellular location">
    <subcellularLocation>
        <location evidence="1">Nucleus membrane</location>
        <topology evidence="1">Multi-pass membrane protein</topology>
    </subcellularLocation>
    <subcellularLocation>
        <location evidence="2">Nucleus</location>
        <location evidence="2">Nuclear pore complex</location>
    </subcellularLocation>
</comment>
<evidence type="ECO:0000256" key="3">
    <source>
        <dbReference type="ARBA" id="ARBA00005760"/>
    </source>
</evidence>
<evidence type="ECO:0000256" key="12">
    <source>
        <dbReference type="ARBA" id="ARBA00023242"/>
    </source>
</evidence>
<feature type="region of interest" description="Disordered" evidence="13">
    <location>
        <begin position="480"/>
        <end position="499"/>
    </location>
</feature>
<keyword evidence="9" id="KW-0811">Translocation</keyword>
<keyword evidence="5 14" id="KW-0812">Transmembrane</keyword>
<comment type="similarity">
    <text evidence="3">Belongs to the NDC1 family.</text>
</comment>
<evidence type="ECO:0000256" key="1">
    <source>
        <dbReference type="ARBA" id="ARBA00004232"/>
    </source>
</evidence>
<dbReference type="InterPro" id="IPR019049">
    <property type="entry name" value="Nucleoporin_prot_Ndc1/Nup"/>
</dbReference>
<keyword evidence="7" id="KW-0653">Protein transport</keyword>
<accession>A0A7H8QQZ5</accession>
<organism evidence="15 16">
    <name type="scientific">Talaromyces rugulosus</name>
    <name type="common">Penicillium rugulosum</name>
    <dbReference type="NCBI Taxonomy" id="121627"/>
    <lineage>
        <taxon>Eukaryota</taxon>
        <taxon>Fungi</taxon>
        <taxon>Dikarya</taxon>
        <taxon>Ascomycota</taxon>
        <taxon>Pezizomycotina</taxon>
        <taxon>Eurotiomycetes</taxon>
        <taxon>Eurotiomycetidae</taxon>
        <taxon>Eurotiales</taxon>
        <taxon>Trichocomaceae</taxon>
        <taxon>Talaromyces</taxon>
        <taxon>Talaromyces sect. Islandici</taxon>
    </lineage>
</organism>
<dbReference type="Proteomes" id="UP000509510">
    <property type="component" value="Chromosome II"/>
</dbReference>
<keyword evidence="11 14" id="KW-0472">Membrane</keyword>
<dbReference type="GeneID" id="55990918"/>
<sequence>MATTIPRPYRRILTSALHRRFVHASALSLLVNYVVAFAIGTKTSFLWSWFPLGACGLRTVLLFIASLGVFFIRVAQMHAGPRTTVSPVATFRHIFPLDIVQTFAWYMFSAWWFSEVYLWSVPTEADLGWVKLDRLTDRTTLNERSIYLHTYHMTLAVVQAAFHLYCDYDRLTIPVTKRTPGSKDKRTHVVDPVLKRINGALVHCAVDAFKKAAAVTAASPFIYVLFLRRPAWNFSLFFAKLFWNFSRAAAEPQNKMPPEFYNLFYRQIISGVGLVFLWQTANLFFTVFITQEPLKRGQPLTTDAKDPTGSLINGLKAKKEFVKSYAFWELCFISQQFSDRRKAIFGDIDREGGSAWKQVLEACIEHVSSVTGRINNYKNPPSTITAAPPPLKKEANVSYPQLQTLPHLTEAPKQEDIFAPSPKANGFGDSFGARARSYGHSPDWTPAATAKAREALGQASNMLLSPERKKALLSLGGSDEEQKLLPAPPPPPTPARSQSSFNISSIPFVAQFLRSPIGKPFRQTYAQRLCSIVFGTPYGQLSSIVDAIESIAQLLIASLTEDSFGQVQTDIPRVINLFTNTITTLESFISDDAANGGLDIHWSDVTFPPSNKPEAQAKARRDVVDVDIVLSTLKSSLAELLAAFERYQREVGLQSKDIRLAKAAVGLQEGDGNE</sequence>
<keyword evidence="4" id="KW-0813">Transport</keyword>
<keyword evidence="10" id="KW-0906">Nuclear pore complex</keyword>
<feature type="transmembrane region" description="Helical" evidence="14">
    <location>
        <begin position="21"/>
        <end position="40"/>
    </location>
</feature>
<dbReference type="OrthoDB" id="67850at2759"/>
<evidence type="ECO:0008006" key="17">
    <source>
        <dbReference type="Google" id="ProtNLM"/>
    </source>
</evidence>
<dbReference type="GO" id="GO:0106166">
    <property type="term" value="F:spindle pole body-nuclear membrane anchor activity"/>
    <property type="evidence" value="ECO:0007669"/>
    <property type="project" value="TreeGrafter"/>
</dbReference>
<dbReference type="PANTHER" id="PTHR13269:SF6">
    <property type="entry name" value="NUCLEOPORIN NDC1"/>
    <property type="match status" value="1"/>
</dbReference>
<evidence type="ECO:0000256" key="9">
    <source>
        <dbReference type="ARBA" id="ARBA00023010"/>
    </source>
</evidence>
<dbReference type="RefSeq" id="XP_035342490.1">
    <property type="nucleotide sequence ID" value="XM_035486597.1"/>
</dbReference>
<proteinExistence type="inferred from homology"/>
<evidence type="ECO:0000256" key="10">
    <source>
        <dbReference type="ARBA" id="ARBA00023132"/>
    </source>
</evidence>
<evidence type="ECO:0000313" key="15">
    <source>
        <dbReference type="EMBL" id="QKX56312.1"/>
    </source>
</evidence>
<evidence type="ECO:0000256" key="7">
    <source>
        <dbReference type="ARBA" id="ARBA00022927"/>
    </source>
</evidence>
<dbReference type="GO" id="GO:0070762">
    <property type="term" value="C:nuclear pore transmembrane ring"/>
    <property type="evidence" value="ECO:0007669"/>
    <property type="project" value="TreeGrafter"/>
</dbReference>
<evidence type="ECO:0000256" key="13">
    <source>
        <dbReference type="SAM" id="MobiDB-lite"/>
    </source>
</evidence>
<feature type="transmembrane region" description="Helical" evidence="14">
    <location>
        <begin position="264"/>
        <end position="289"/>
    </location>
</feature>
<gene>
    <name evidence="15" type="ORF">TRUGW13939_03413</name>
</gene>
<dbReference type="GO" id="GO:0051028">
    <property type="term" value="P:mRNA transport"/>
    <property type="evidence" value="ECO:0007669"/>
    <property type="project" value="UniProtKB-KW"/>
</dbReference>
<dbReference type="KEGG" id="trg:TRUGW13939_03413"/>
<dbReference type="GO" id="GO:0070631">
    <property type="term" value="P:spindle pole body localization"/>
    <property type="evidence" value="ECO:0007669"/>
    <property type="project" value="TreeGrafter"/>
</dbReference>
<evidence type="ECO:0000256" key="2">
    <source>
        <dbReference type="ARBA" id="ARBA00004567"/>
    </source>
</evidence>